<protein>
    <submittedName>
        <fullName evidence="2">Uncharacterized protein</fullName>
    </submittedName>
</protein>
<feature type="compositionally biased region" description="Basic and acidic residues" evidence="1">
    <location>
        <begin position="1"/>
        <end position="21"/>
    </location>
</feature>
<name>A0A0D9NIR7_METAN</name>
<sequence length="694" mass="76463">MARPKLTEEERNERRERERLRSKARRQILKRKQAADVIREVRQISTIRLLEHTPNVSQTQRGNDAVTDTAEDSTGSGGDALGGHAEAQADVELECEWTNNGMAYNTLPHGSVEPFARMPSSPSRPIRIANSREVLDDDNGLTRSMLADSVHQTGEVVYPPGAEAHLNAILEGGPPLTSSPSPRLQRIQRRHARRRQHTLEADGPRDRGRIVSRPVDNAPPPQTTEATSNPTKSHDRYDYEVTGEAVEHLGASAKDVRHEGMKNESSHVMIRGGSESGALPHDTRRTSYYRCSDEWYHNAKAQTGGGDNFDPSTGPGEGSVFGHVLRTTTTANTTVAPFPIAGTRDAPISRGAGLGCSSPHVSIDQSFASTPQQPSPITRLPSGITRGPSTPSTSQFASGSSILHEYIRAFTGLDTTCSPDYLESVVALYDKTLRVFFNLHCDCSNADDDSHESSPESTLREMGEHLQKHLPPLQTVFGESASYDATSFFSSWQHFLCNRPTGHVSFRKTQSMLPGLSIHVLRTWDIDSIILGLKTLAAIRAPNDFLLAFLPHFATNFSTDQIIQPHGLDIAKTRHIQLGSFNTGSVRFSAFVFFPKAAKHSKSGTSATKNALSLRRQKDFYDKIIIPAVYKAVPDPSQQEIPQSYNIVYAKSRSFQEKPGNNRWKADDECNGLSPIWLGLHSRLRPRPPAGTHP</sequence>
<dbReference type="EMBL" id="KE384794">
    <property type="protein sequence ID" value="KJK73598.1"/>
    <property type="molecule type" value="Genomic_DNA"/>
</dbReference>
<proteinExistence type="predicted"/>
<gene>
    <name evidence="2" type="ORF">H634G_11132</name>
</gene>
<organism evidence="2 3">
    <name type="scientific">Metarhizium anisopliae BRIP 53293</name>
    <dbReference type="NCBI Taxonomy" id="1291518"/>
    <lineage>
        <taxon>Eukaryota</taxon>
        <taxon>Fungi</taxon>
        <taxon>Dikarya</taxon>
        <taxon>Ascomycota</taxon>
        <taxon>Pezizomycotina</taxon>
        <taxon>Sordariomycetes</taxon>
        <taxon>Hypocreomycetidae</taxon>
        <taxon>Hypocreales</taxon>
        <taxon>Clavicipitaceae</taxon>
        <taxon>Metarhizium</taxon>
    </lineage>
</organism>
<feature type="region of interest" description="Disordered" evidence="1">
    <location>
        <begin position="170"/>
        <end position="236"/>
    </location>
</feature>
<accession>A0A0D9NIR7</accession>
<feature type="region of interest" description="Disordered" evidence="1">
    <location>
        <begin position="1"/>
        <end position="24"/>
    </location>
</feature>
<feature type="compositionally biased region" description="Basic and acidic residues" evidence="1">
    <location>
        <begin position="197"/>
        <end position="209"/>
    </location>
</feature>
<reference evidence="3" key="1">
    <citation type="journal article" date="2014" name="BMC Genomics">
        <title>The genome sequence of the biocontrol fungus Metarhizium anisopliae and comparative genomics of Metarhizium species.</title>
        <authorList>
            <person name="Pattemore J.A."/>
            <person name="Hane J.K."/>
            <person name="Williams A.H."/>
            <person name="Wilson B.A."/>
            <person name="Stodart B.J."/>
            <person name="Ash G.J."/>
        </authorList>
    </citation>
    <scope>NUCLEOTIDE SEQUENCE [LARGE SCALE GENOMIC DNA]</scope>
    <source>
        <strain evidence="3">BRIP 53293</strain>
    </source>
</reference>
<evidence type="ECO:0000313" key="3">
    <source>
        <dbReference type="Proteomes" id="UP000054544"/>
    </source>
</evidence>
<dbReference type="AlphaFoldDB" id="A0A0D9NIR7"/>
<evidence type="ECO:0000256" key="1">
    <source>
        <dbReference type="SAM" id="MobiDB-lite"/>
    </source>
</evidence>
<evidence type="ECO:0000313" key="2">
    <source>
        <dbReference type="EMBL" id="KJK73598.1"/>
    </source>
</evidence>
<keyword evidence="3" id="KW-1185">Reference proteome</keyword>
<feature type="compositionally biased region" description="Basic residues" evidence="1">
    <location>
        <begin position="186"/>
        <end position="196"/>
    </location>
</feature>
<dbReference type="OrthoDB" id="5070004at2759"/>
<feature type="region of interest" description="Disordered" evidence="1">
    <location>
        <begin position="53"/>
        <end position="83"/>
    </location>
</feature>
<dbReference type="Proteomes" id="UP000054544">
    <property type="component" value="Unassembled WGS sequence"/>
</dbReference>